<accession>A0ABU2NTQ8</accession>
<dbReference type="Pfam" id="PF02353">
    <property type="entry name" value="CMAS"/>
    <property type="match status" value="1"/>
</dbReference>
<reference evidence="7" key="1">
    <citation type="submission" date="2023-07" db="EMBL/GenBank/DDBJ databases">
        <title>30 novel species of actinomycetes from the DSMZ collection.</title>
        <authorList>
            <person name="Nouioui I."/>
        </authorList>
    </citation>
    <scope>NUCLEOTIDE SEQUENCE [LARGE SCALE GENOMIC DNA]</scope>
    <source>
        <strain evidence="7">DSM 42041</strain>
    </source>
</reference>
<evidence type="ECO:0000256" key="4">
    <source>
        <dbReference type="ARBA" id="ARBA00022691"/>
    </source>
</evidence>
<dbReference type="CDD" id="cd02440">
    <property type="entry name" value="AdoMet_MTases"/>
    <property type="match status" value="1"/>
</dbReference>
<evidence type="ECO:0000256" key="2">
    <source>
        <dbReference type="ARBA" id="ARBA00022603"/>
    </source>
</evidence>
<keyword evidence="4" id="KW-0949">S-adenosyl-L-methionine</keyword>
<proteinExistence type="inferred from homology"/>
<dbReference type="SUPFAM" id="SSF53335">
    <property type="entry name" value="S-adenosyl-L-methionine-dependent methyltransferases"/>
    <property type="match status" value="1"/>
</dbReference>
<keyword evidence="5" id="KW-0443">Lipid metabolism</keyword>
<protein>
    <submittedName>
        <fullName evidence="6">Cyclopropane-fatty-acyl-phospholipid synthase family protein</fullName>
        <ecNumber evidence="6">2.1.1.-</ecNumber>
    </submittedName>
</protein>
<dbReference type="PANTHER" id="PTHR43667">
    <property type="entry name" value="CYCLOPROPANE-FATTY-ACYL-PHOSPHOLIPID SYNTHASE"/>
    <property type="match status" value="1"/>
</dbReference>
<comment type="caution">
    <text evidence="6">The sequence shown here is derived from an EMBL/GenBank/DDBJ whole genome shotgun (WGS) entry which is preliminary data.</text>
</comment>
<dbReference type="GO" id="GO:0032259">
    <property type="term" value="P:methylation"/>
    <property type="evidence" value="ECO:0007669"/>
    <property type="project" value="UniProtKB-KW"/>
</dbReference>
<evidence type="ECO:0000313" key="6">
    <source>
        <dbReference type="EMBL" id="MDT0380110.1"/>
    </source>
</evidence>
<dbReference type="EC" id="2.1.1.-" evidence="6"/>
<keyword evidence="7" id="KW-1185">Reference proteome</keyword>
<evidence type="ECO:0000256" key="5">
    <source>
        <dbReference type="ARBA" id="ARBA00023098"/>
    </source>
</evidence>
<dbReference type="Gene3D" id="3.40.50.150">
    <property type="entry name" value="Vaccinia Virus protein VP39"/>
    <property type="match status" value="1"/>
</dbReference>
<dbReference type="Proteomes" id="UP001183414">
    <property type="component" value="Unassembled WGS sequence"/>
</dbReference>
<evidence type="ECO:0000256" key="3">
    <source>
        <dbReference type="ARBA" id="ARBA00022679"/>
    </source>
</evidence>
<dbReference type="InterPro" id="IPR050723">
    <property type="entry name" value="CFA/CMAS"/>
</dbReference>
<comment type="similarity">
    <text evidence="1">Belongs to the CFA/CMAS family.</text>
</comment>
<dbReference type="PANTHER" id="PTHR43667:SF1">
    <property type="entry name" value="CYCLOPROPANE-FATTY-ACYL-PHOSPHOLIPID SYNTHASE"/>
    <property type="match status" value="1"/>
</dbReference>
<dbReference type="GO" id="GO:0008168">
    <property type="term" value="F:methyltransferase activity"/>
    <property type="evidence" value="ECO:0007669"/>
    <property type="project" value="UniProtKB-KW"/>
</dbReference>
<evidence type="ECO:0000256" key="1">
    <source>
        <dbReference type="ARBA" id="ARBA00010815"/>
    </source>
</evidence>
<dbReference type="InterPro" id="IPR029063">
    <property type="entry name" value="SAM-dependent_MTases_sf"/>
</dbReference>
<gene>
    <name evidence="6" type="ORF">RM572_15215</name>
</gene>
<keyword evidence="3 6" id="KW-0808">Transferase</keyword>
<dbReference type="PIRSF" id="PIRSF003085">
    <property type="entry name" value="CMAS"/>
    <property type="match status" value="1"/>
</dbReference>
<keyword evidence="2 6" id="KW-0489">Methyltransferase</keyword>
<evidence type="ECO:0000313" key="7">
    <source>
        <dbReference type="Proteomes" id="UP001183414"/>
    </source>
</evidence>
<dbReference type="RefSeq" id="WP_311673922.1">
    <property type="nucleotide sequence ID" value="NZ_JAVREQ010000012.1"/>
</dbReference>
<name>A0ABU2NTQ8_9ACTN</name>
<dbReference type="InterPro" id="IPR003333">
    <property type="entry name" value="CMAS"/>
</dbReference>
<sequence length="417" mass="46041">MLGGPPPVRLRAWDGSLAGPAGAPVVHLRSRRALRRLLWQPDELGLAQAYISGELEIEGDLTEALRTVWQAARDTGMRPPKAGLADRARAAAVLLKLGAVGPRPPQPSAPAARLGGRLHSRSRDRAAISHHYDLSNDFYELLLDPSMAYSCGVWTRPDDPEYGLADAQHDKLEIICRKLALRPGARHLDIGCGWGSLTLHAAEHFKARVTAVTLARRQAEFVRARVKQRGLEDRVEVRLCDYRDIDGGGYDAVSTIEMGEHVGDAEYPAFARTLHGKLRPGGRVLVQQMSRGSHAPGGGAFIESYIAPDMHMRPLGRTLALLEDAGLEVRHTESVREHYVRTIRAWHDTLEERWSTFTGLVGEHTARVWRLYLVGGALAFEERRMGVDQLLAVRPTAEGDAEMPSTPRAWYAAEGLR</sequence>
<organism evidence="6 7">
    <name type="scientific">Streptomyces hazeniae</name>
    <dbReference type="NCBI Taxonomy" id="3075538"/>
    <lineage>
        <taxon>Bacteria</taxon>
        <taxon>Bacillati</taxon>
        <taxon>Actinomycetota</taxon>
        <taxon>Actinomycetes</taxon>
        <taxon>Kitasatosporales</taxon>
        <taxon>Streptomycetaceae</taxon>
        <taxon>Streptomyces</taxon>
    </lineage>
</organism>
<dbReference type="EMBL" id="JAVREQ010000012">
    <property type="protein sequence ID" value="MDT0380110.1"/>
    <property type="molecule type" value="Genomic_DNA"/>
</dbReference>